<dbReference type="PANTHER" id="PTHR21567:SF9">
    <property type="entry name" value="CLIP-ASSOCIATING PROTEIN"/>
    <property type="match status" value="1"/>
</dbReference>
<reference evidence="10 11" key="1">
    <citation type="submission" date="2016-04" db="EMBL/GenBank/DDBJ databases">
        <title>A degradative enzymes factory behind the ericoid mycorrhizal symbiosis.</title>
        <authorList>
            <consortium name="DOE Joint Genome Institute"/>
            <person name="Martino E."/>
            <person name="Morin E."/>
            <person name="Grelet G."/>
            <person name="Kuo A."/>
            <person name="Kohler A."/>
            <person name="Daghino S."/>
            <person name="Barry K."/>
            <person name="Choi C."/>
            <person name="Cichocki N."/>
            <person name="Clum A."/>
            <person name="Copeland A."/>
            <person name="Hainaut M."/>
            <person name="Haridas S."/>
            <person name="Labutti K."/>
            <person name="Lindquist E."/>
            <person name="Lipzen A."/>
            <person name="Khouja H.-R."/>
            <person name="Murat C."/>
            <person name="Ohm R."/>
            <person name="Olson A."/>
            <person name="Spatafora J."/>
            <person name="Veneault-Fourrey C."/>
            <person name="Henrissat B."/>
            <person name="Grigoriev I."/>
            <person name="Martin F."/>
            <person name="Perotto S."/>
        </authorList>
    </citation>
    <scope>NUCLEOTIDE SEQUENCE [LARGE SCALE GENOMIC DNA]</scope>
    <source>
        <strain evidence="10 11">F</strain>
    </source>
</reference>
<evidence type="ECO:0000256" key="6">
    <source>
        <dbReference type="ARBA" id="ARBA00022776"/>
    </source>
</evidence>
<dbReference type="AlphaFoldDB" id="A0A2J6S9C0"/>
<dbReference type="GO" id="GO:0051301">
    <property type="term" value="P:cell division"/>
    <property type="evidence" value="ECO:0007669"/>
    <property type="project" value="UniProtKB-KW"/>
</dbReference>
<evidence type="ECO:0000256" key="7">
    <source>
        <dbReference type="ARBA" id="ARBA00024889"/>
    </source>
</evidence>
<dbReference type="STRING" id="1149755.A0A2J6S9C0"/>
<dbReference type="InterPro" id="IPR016024">
    <property type="entry name" value="ARM-type_fold"/>
</dbReference>
<dbReference type="Proteomes" id="UP000235786">
    <property type="component" value="Unassembled WGS sequence"/>
</dbReference>
<feature type="compositionally biased region" description="Polar residues" evidence="8">
    <location>
        <begin position="647"/>
        <end position="659"/>
    </location>
</feature>
<keyword evidence="5" id="KW-0493">Microtubule</keyword>
<dbReference type="EMBL" id="KZ613938">
    <property type="protein sequence ID" value="PMD47353.1"/>
    <property type="molecule type" value="Genomic_DNA"/>
</dbReference>
<sequence length="1078" mass="117552">MGEKINEEQVANLLAILRTDASIDSKVNQINNVKSGIKQNNVPESCVLPLFEATRQAMISQHAAIVNAGFSTLNHLLTRLSRQEPKYVAKEAGRTLPLVIEKMGDQKEKYRQLAAQCLTTFWKVAPMDVERIVKNAGMVGKNPRMKEASMNWLVQMHQENGMPFKSFVSTLMDLLEDADGMVRDTARNSVIALFQNAPNAAKSDLKKQLKNFNVRPTIVAAITATLGPGNAPEPVESIVAEVPSRPTFANSASSISSVRPSTPVIEAKVEQVEPSYVNTQRELEDTFRDMYPFFEGKESEQNWLKREQSCTKLRRLNAGNAPSDFHDAFLIGIKGLLDGILKAVNSLRTSLSKEGCSVVQEIARTAGPGLDPMVEILLQNLIKLCGGTKKISSQQGNATVDIIISKVSYNIRIMQHIFAACQDKNVQPRTYATGWLKTLLKKEAHHKSHLEHTGGLDLIEKCIKKGLADANPGVRENMRSTFWAFAQIWPPKADVIMATLDATQARLLENAPDNPNSPKKAETAAARPGLGFSKSTTGPPKPSLRETMMAQKKAVLANKNVPARPGSAMSSFSPMRTVSTSSNASASSTTTDVGPVRPRPESTTVAHGGLSVAPMRPTKFRPAPRPELTARPATAGPYSVRRPGHGPTNSDGTSPSTSKMVKARTPSASSTSPPKRPTTRPNTSHSSHASQSSHASPVRSTVSRAVASPRTSPAKPKPSYNALTSSSPSKADEDFTMVVPTLTGLKGPHPKSVPQTIESSDEDELVTPLKSMKVYEDPFSSTDDQTTPRPVVTALVLEEVAVNEDASNLVRNGMNGMNGSETAKTIPVSPERMKQNSRLLDSGITKIKAKSLDVHGFRKLQGMIRDNKAAWSDDRFDVLLLGLFEYLEAPLNTLSPEKVQDVKAQILATIKLMYKKDHDAFRPHVLKGLESLLATRSCYDARAHIVSGLELLADELVALADPKHTTNKITSQLQNEQMTLEGCRTLSMGLHVLKELLDAKKDFVPNEDEVKEMCKLAARCLESSESGVRMDAVQLCVSVHSRVGEGRFWNALGGVKDDPKSLITYYIVKRQRELAASG</sequence>
<comment type="similarity">
    <text evidence="2">Belongs to the CLASP family.</text>
</comment>
<feature type="region of interest" description="Disordered" evidence="8">
    <location>
        <begin position="560"/>
        <end position="764"/>
    </location>
</feature>
<evidence type="ECO:0000256" key="1">
    <source>
        <dbReference type="ARBA" id="ARBA00004186"/>
    </source>
</evidence>
<dbReference type="SMART" id="SM01349">
    <property type="entry name" value="TOG"/>
    <property type="match status" value="2"/>
</dbReference>
<evidence type="ECO:0000313" key="11">
    <source>
        <dbReference type="Proteomes" id="UP000235786"/>
    </source>
</evidence>
<keyword evidence="4" id="KW-0132">Cell division</keyword>
<dbReference type="GO" id="GO:0005881">
    <property type="term" value="C:cytoplasmic microtubule"/>
    <property type="evidence" value="ECO:0007669"/>
    <property type="project" value="TreeGrafter"/>
</dbReference>
<evidence type="ECO:0000256" key="5">
    <source>
        <dbReference type="ARBA" id="ARBA00022701"/>
    </source>
</evidence>
<dbReference type="PANTHER" id="PTHR21567">
    <property type="entry name" value="CLASP"/>
    <property type="match status" value="1"/>
</dbReference>
<dbReference type="GO" id="GO:0005815">
    <property type="term" value="C:microtubule organizing center"/>
    <property type="evidence" value="ECO:0007669"/>
    <property type="project" value="TreeGrafter"/>
</dbReference>
<keyword evidence="11" id="KW-1185">Reference proteome</keyword>
<organism evidence="10 11">
    <name type="scientific">Hyaloscypha variabilis (strain UAMH 11265 / GT02V1 / F)</name>
    <name type="common">Meliniomyces variabilis</name>
    <dbReference type="NCBI Taxonomy" id="1149755"/>
    <lineage>
        <taxon>Eukaryota</taxon>
        <taxon>Fungi</taxon>
        <taxon>Dikarya</taxon>
        <taxon>Ascomycota</taxon>
        <taxon>Pezizomycotina</taxon>
        <taxon>Leotiomycetes</taxon>
        <taxon>Helotiales</taxon>
        <taxon>Hyaloscyphaceae</taxon>
        <taxon>Hyaloscypha</taxon>
        <taxon>Hyaloscypha variabilis</taxon>
    </lineage>
</organism>
<feature type="compositionally biased region" description="Low complexity" evidence="8">
    <location>
        <begin position="663"/>
        <end position="696"/>
    </location>
</feature>
<feature type="compositionally biased region" description="Low complexity" evidence="8">
    <location>
        <begin position="577"/>
        <end position="591"/>
    </location>
</feature>
<dbReference type="OrthoDB" id="46159at2759"/>
<dbReference type="GO" id="GO:0090307">
    <property type="term" value="P:mitotic spindle assembly"/>
    <property type="evidence" value="ECO:0007669"/>
    <property type="project" value="TreeGrafter"/>
</dbReference>
<comment type="subunit">
    <text evidence="3">Interacts with microtubules.</text>
</comment>
<evidence type="ECO:0000256" key="4">
    <source>
        <dbReference type="ARBA" id="ARBA00022618"/>
    </source>
</evidence>
<keyword evidence="6" id="KW-0498">Mitosis</keyword>
<dbReference type="InterPro" id="IPR011989">
    <property type="entry name" value="ARM-like"/>
</dbReference>
<protein>
    <submittedName>
        <fullName evidence="10">ARM repeat-containing protein</fullName>
    </submittedName>
</protein>
<dbReference type="GO" id="GO:0005876">
    <property type="term" value="C:spindle microtubule"/>
    <property type="evidence" value="ECO:0007669"/>
    <property type="project" value="TreeGrafter"/>
</dbReference>
<dbReference type="InterPro" id="IPR034085">
    <property type="entry name" value="TOG"/>
</dbReference>
<evidence type="ECO:0000256" key="2">
    <source>
        <dbReference type="ARBA" id="ARBA00009549"/>
    </source>
</evidence>
<dbReference type="GO" id="GO:0060172">
    <property type="term" value="P:astral microtubule depolymerization"/>
    <property type="evidence" value="ECO:0007669"/>
    <property type="project" value="TreeGrafter"/>
</dbReference>
<dbReference type="SUPFAM" id="SSF48371">
    <property type="entry name" value="ARM repeat"/>
    <property type="match status" value="1"/>
</dbReference>
<evidence type="ECO:0000259" key="9">
    <source>
        <dbReference type="SMART" id="SM01349"/>
    </source>
</evidence>
<dbReference type="GO" id="GO:1990023">
    <property type="term" value="C:mitotic spindle midzone"/>
    <property type="evidence" value="ECO:0007669"/>
    <property type="project" value="TreeGrafter"/>
</dbReference>
<dbReference type="Gene3D" id="1.25.10.10">
    <property type="entry name" value="Leucine-rich Repeat Variant"/>
    <property type="match status" value="3"/>
</dbReference>
<name>A0A2J6S9C0_HYAVF</name>
<feature type="region of interest" description="Disordered" evidence="8">
    <location>
        <begin position="510"/>
        <end position="544"/>
    </location>
</feature>
<evidence type="ECO:0000256" key="8">
    <source>
        <dbReference type="SAM" id="MobiDB-lite"/>
    </source>
</evidence>
<comment type="subcellular location">
    <subcellularLocation>
        <location evidence="1">Cytoplasm</location>
        <location evidence="1">Cytoskeleton</location>
        <location evidence="1">Spindle</location>
    </subcellularLocation>
</comment>
<dbReference type="Pfam" id="PF12348">
    <property type="entry name" value="CLASP_N"/>
    <property type="match status" value="2"/>
</dbReference>
<proteinExistence type="inferred from homology"/>
<dbReference type="InterPro" id="IPR024395">
    <property type="entry name" value="CLASP_N_dom"/>
</dbReference>
<dbReference type="GO" id="GO:0008017">
    <property type="term" value="F:microtubule binding"/>
    <property type="evidence" value="ECO:0007669"/>
    <property type="project" value="TreeGrafter"/>
</dbReference>
<keyword evidence="6" id="KW-0131">Cell cycle</keyword>
<feature type="domain" description="TOG" evidence="9">
    <location>
        <begin position="282"/>
        <end position="513"/>
    </location>
</feature>
<gene>
    <name evidence="10" type="ORF">L207DRAFT_449002</name>
</gene>
<evidence type="ECO:0000313" key="10">
    <source>
        <dbReference type="EMBL" id="PMD47353.1"/>
    </source>
</evidence>
<feature type="domain" description="TOG" evidence="9">
    <location>
        <begin position="3"/>
        <end position="232"/>
    </location>
</feature>
<comment type="function">
    <text evidence="7">Microtubule binding protein that promotes the stabilization of dynamic microtubules. Required for mitotic spindle formation.</text>
</comment>
<evidence type="ECO:0000256" key="3">
    <source>
        <dbReference type="ARBA" id="ARBA00011375"/>
    </source>
</evidence>
<accession>A0A2J6S9C0</accession>